<dbReference type="Proteomes" id="UP000094065">
    <property type="component" value="Unassembled WGS sequence"/>
</dbReference>
<dbReference type="GO" id="GO:0090307">
    <property type="term" value="P:mitotic spindle assembly"/>
    <property type="evidence" value="ECO:0007669"/>
    <property type="project" value="TreeGrafter"/>
</dbReference>
<reference evidence="8 9" key="1">
    <citation type="submission" date="2016-06" db="EMBL/GenBank/DDBJ databases">
        <title>Evolution of pathogenesis and genome organization in the Tremellales.</title>
        <authorList>
            <person name="Cuomo C."/>
            <person name="Litvintseva A."/>
            <person name="Heitman J."/>
            <person name="Chen Y."/>
            <person name="Sun S."/>
            <person name="Springer D."/>
            <person name="Dromer F."/>
            <person name="Young S."/>
            <person name="Zeng Q."/>
            <person name="Chapman S."/>
            <person name="Gujja S."/>
            <person name="Saif S."/>
            <person name="Birren B."/>
        </authorList>
    </citation>
    <scope>NUCLEOTIDE SEQUENCE [LARGE SCALE GENOMIC DNA]</scope>
    <source>
        <strain evidence="8 9">CBS 6039</strain>
    </source>
</reference>
<evidence type="ECO:0000313" key="8">
    <source>
        <dbReference type="EMBL" id="ODN79783.1"/>
    </source>
</evidence>
<protein>
    <recommendedName>
        <fullName evidence="4">Mitotic-spindle organizing protein 1</fullName>
    </recommendedName>
    <alternativeName>
        <fullName evidence="7">Mitotic-spindle organizing protein associated with a ring of gamma-tubulin 1</fullName>
    </alternativeName>
</protein>
<comment type="similarity">
    <text evidence="3">Belongs to the MOZART1 family.</text>
</comment>
<dbReference type="EMBL" id="AWGJ01000005">
    <property type="protein sequence ID" value="ODN79783.1"/>
    <property type="molecule type" value="Genomic_DNA"/>
</dbReference>
<comment type="caution">
    <text evidence="8">The sequence shown here is derived from an EMBL/GenBank/DDBJ whole genome shotgun (WGS) entry which is preliminary data.</text>
</comment>
<dbReference type="Pfam" id="PF12554">
    <property type="entry name" value="MOZART1"/>
    <property type="match status" value="1"/>
</dbReference>
<comment type="subcellular location">
    <subcellularLocation>
        <location evidence="2">Cytoplasm</location>
        <location evidence="2">Cytoskeleton</location>
        <location evidence="2">Microtubule organizing center</location>
    </subcellularLocation>
</comment>
<dbReference type="OrthoDB" id="48571at2759"/>
<dbReference type="AlphaFoldDB" id="A0A1E3HTW1"/>
<keyword evidence="5" id="KW-0963">Cytoplasm</keyword>
<comment type="function">
    <text evidence="1">Required for gamma-tubulin complex recruitment to the microtubule organizing center (MTOC).</text>
</comment>
<dbReference type="GeneID" id="30155000"/>
<name>A0A1E3HTW1_9TREE</name>
<dbReference type="GO" id="GO:0033566">
    <property type="term" value="P:gamma-tubulin complex localization"/>
    <property type="evidence" value="ECO:0007669"/>
    <property type="project" value="InterPro"/>
</dbReference>
<evidence type="ECO:0000256" key="3">
    <source>
        <dbReference type="ARBA" id="ARBA00011015"/>
    </source>
</evidence>
<evidence type="ECO:0000256" key="4">
    <source>
        <dbReference type="ARBA" id="ARBA00016992"/>
    </source>
</evidence>
<keyword evidence="6" id="KW-0206">Cytoskeleton</keyword>
<organism evidence="8 9">
    <name type="scientific">Cryptococcus amylolentus CBS 6039</name>
    <dbReference type="NCBI Taxonomy" id="1295533"/>
    <lineage>
        <taxon>Eukaryota</taxon>
        <taxon>Fungi</taxon>
        <taxon>Dikarya</taxon>
        <taxon>Basidiomycota</taxon>
        <taxon>Agaricomycotina</taxon>
        <taxon>Tremellomycetes</taxon>
        <taxon>Tremellales</taxon>
        <taxon>Cryptococcaceae</taxon>
        <taxon>Cryptococcus</taxon>
    </lineage>
</organism>
<evidence type="ECO:0000256" key="7">
    <source>
        <dbReference type="ARBA" id="ARBA00029810"/>
    </source>
</evidence>
<accession>A0A1E3HTW1</accession>
<dbReference type="InterPro" id="IPR022214">
    <property type="entry name" value="MZT1"/>
</dbReference>
<evidence type="ECO:0000256" key="2">
    <source>
        <dbReference type="ARBA" id="ARBA00004267"/>
    </source>
</evidence>
<evidence type="ECO:0000256" key="5">
    <source>
        <dbReference type="ARBA" id="ARBA00022490"/>
    </source>
</evidence>
<evidence type="ECO:0000313" key="9">
    <source>
        <dbReference type="Proteomes" id="UP000094065"/>
    </source>
</evidence>
<dbReference type="GO" id="GO:0051415">
    <property type="term" value="P:microtubule nucleation by interphase microtubule organizing center"/>
    <property type="evidence" value="ECO:0007669"/>
    <property type="project" value="TreeGrafter"/>
</dbReference>
<gene>
    <name evidence="8" type="ORF">L202_03691</name>
</gene>
<keyword evidence="9" id="KW-1185">Reference proteome</keyword>
<dbReference type="GO" id="GO:0031021">
    <property type="term" value="C:interphase microtubule organizing center"/>
    <property type="evidence" value="ECO:0007669"/>
    <property type="project" value="TreeGrafter"/>
</dbReference>
<dbReference type="RefSeq" id="XP_018994630.1">
    <property type="nucleotide sequence ID" value="XM_019137604.1"/>
</dbReference>
<dbReference type="GO" id="GO:0044732">
    <property type="term" value="C:mitotic spindle pole body"/>
    <property type="evidence" value="ECO:0007669"/>
    <property type="project" value="TreeGrafter"/>
</dbReference>
<evidence type="ECO:0000256" key="6">
    <source>
        <dbReference type="ARBA" id="ARBA00023212"/>
    </source>
</evidence>
<dbReference type="STRING" id="1295533.A0A1E3HTW1"/>
<dbReference type="GO" id="GO:0005819">
    <property type="term" value="C:spindle"/>
    <property type="evidence" value="ECO:0007669"/>
    <property type="project" value="TreeGrafter"/>
</dbReference>
<proteinExistence type="inferred from homology"/>
<dbReference type="PANTHER" id="PTHR28520">
    <property type="entry name" value="MITOTIC-SPINDLE ORGANIZING PROTEIN 1"/>
    <property type="match status" value="1"/>
</dbReference>
<dbReference type="GO" id="GO:0000931">
    <property type="term" value="C:gamma-tubulin ring complex"/>
    <property type="evidence" value="ECO:0007669"/>
    <property type="project" value="InterPro"/>
</dbReference>
<evidence type="ECO:0000256" key="1">
    <source>
        <dbReference type="ARBA" id="ARBA00003060"/>
    </source>
</evidence>
<sequence length="71" mass="7706">MASSPDDARLQNARETIDSLHDLSQLLQTGLDKNTLSICVGMIEQGANPDTLAAVVRELRKEKEALDAQKA</sequence>
<dbReference type="PANTHER" id="PTHR28520:SF2">
    <property type="entry name" value="MITOTIC-SPINDLE ORGANIZING PROTEIN 1"/>
    <property type="match status" value="1"/>
</dbReference>